<dbReference type="Gramene" id="OQU79404">
    <property type="protein sequence ID" value="OQU79404"/>
    <property type="gene ID" value="SORBI_3008G138850"/>
</dbReference>
<feature type="compositionally biased region" description="Acidic residues" evidence="1">
    <location>
        <begin position="363"/>
        <end position="372"/>
    </location>
</feature>
<name>A0A1Z5R6K9_SORBI</name>
<keyword evidence="3" id="KW-1185">Reference proteome</keyword>
<feature type="region of interest" description="Disordered" evidence="1">
    <location>
        <begin position="1"/>
        <end position="138"/>
    </location>
</feature>
<dbReference type="PANTHER" id="PTHR33170:SF50">
    <property type="entry name" value="DUF4283 DOMAIN-CONTAINING PROTEIN"/>
    <property type="match status" value="1"/>
</dbReference>
<evidence type="ECO:0000256" key="1">
    <source>
        <dbReference type="SAM" id="MobiDB-lite"/>
    </source>
</evidence>
<sequence length="416" mass="44166">MAGNHGRAHGRISSHGRGSRGHRGRGHLPPSNHRGGQGGGQGLGRGRGVQHQTASLESAHTPPRPGGAAGNDRGRGHALEEQGGAGAAGGMANAPGRSTPGGGRGAGRSTTNDTKDDSLGHGLEDQQGNQKRKGKDPSVKRECTICTEEHFNNQCPLLRGPKPTVAYCGAAEDGLGFFQIQAARNSQIVMAAQSSAAALITVEAGEVSANLLRSELARIIPVRWDWEVQDHGANSYVVTFPSTAELERMIAIRTITTKNKEGTIIIEEFIDDVQPIKILEQIWVTVTRVPRVLRSFLPLWAVGSIVGATQKVDMAHLRATGQVHILVAVLDSKKIPKKADVCANSSVYRLYSTPDEVVQMEANDTEDDDLLNDGDKNADGSDKEMEDAEQTNPNAENKNDAKSNKAPASEASDIAG</sequence>
<feature type="region of interest" description="Disordered" evidence="1">
    <location>
        <begin position="363"/>
        <end position="416"/>
    </location>
</feature>
<evidence type="ECO:0000313" key="3">
    <source>
        <dbReference type="Proteomes" id="UP000000768"/>
    </source>
</evidence>
<dbReference type="EMBL" id="CM000767">
    <property type="protein sequence ID" value="OQU79404.1"/>
    <property type="molecule type" value="Genomic_DNA"/>
</dbReference>
<feature type="compositionally biased region" description="Basic and acidic residues" evidence="1">
    <location>
        <begin position="373"/>
        <end position="383"/>
    </location>
</feature>
<feature type="compositionally biased region" description="Basic and acidic residues" evidence="1">
    <location>
        <begin position="113"/>
        <end position="124"/>
    </location>
</feature>
<proteinExistence type="predicted"/>
<dbReference type="FunCoup" id="A0A1Z5R6K9">
    <property type="interactions" value="821"/>
</dbReference>
<organism evidence="2 3">
    <name type="scientific">Sorghum bicolor</name>
    <name type="common">Sorghum</name>
    <name type="synonym">Sorghum vulgare</name>
    <dbReference type="NCBI Taxonomy" id="4558"/>
    <lineage>
        <taxon>Eukaryota</taxon>
        <taxon>Viridiplantae</taxon>
        <taxon>Streptophyta</taxon>
        <taxon>Embryophyta</taxon>
        <taxon>Tracheophyta</taxon>
        <taxon>Spermatophyta</taxon>
        <taxon>Magnoliopsida</taxon>
        <taxon>Liliopsida</taxon>
        <taxon>Poales</taxon>
        <taxon>Poaceae</taxon>
        <taxon>PACMAD clade</taxon>
        <taxon>Panicoideae</taxon>
        <taxon>Andropogonodae</taxon>
        <taxon>Andropogoneae</taxon>
        <taxon>Sorghinae</taxon>
        <taxon>Sorghum</taxon>
    </lineage>
</organism>
<protein>
    <recommendedName>
        <fullName evidence="4">DUF4283 domain-containing protein</fullName>
    </recommendedName>
</protein>
<dbReference type="OMA" id="VKCSITH"/>
<dbReference type="AlphaFoldDB" id="A0A1Z5R6K9"/>
<dbReference type="PANTHER" id="PTHR33170">
    <property type="entry name" value="DUF4283 DOMAIN-CONTAINING PROTEIN-RELATED"/>
    <property type="match status" value="1"/>
</dbReference>
<accession>A0A1Z5R6K9</accession>
<evidence type="ECO:0008006" key="4">
    <source>
        <dbReference type="Google" id="ProtNLM"/>
    </source>
</evidence>
<reference evidence="2 3" key="1">
    <citation type="journal article" date="2009" name="Nature">
        <title>The Sorghum bicolor genome and the diversification of grasses.</title>
        <authorList>
            <person name="Paterson A.H."/>
            <person name="Bowers J.E."/>
            <person name="Bruggmann R."/>
            <person name="Dubchak I."/>
            <person name="Grimwood J."/>
            <person name="Gundlach H."/>
            <person name="Haberer G."/>
            <person name="Hellsten U."/>
            <person name="Mitros T."/>
            <person name="Poliakov A."/>
            <person name="Schmutz J."/>
            <person name="Spannagl M."/>
            <person name="Tang H."/>
            <person name="Wang X."/>
            <person name="Wicker T."/>
            <person name="Bharti A.K."/>
            <person name="Chapman J."/>
            <person name="Feltus F.A."/>
            <person name="Gowik U."/>
            <person name="Grigoriev I.V."/>
            <person name="Lyons E."/>
            <person name="Maher C.A."/>
            <person name="Martis M."/>
            <person name="Narechania A."/>
            <person name="Otillar R.P."/>
            <person name="Penning B.W."/>
            <person name="Salamov A.A."/>
            <person name="Wang Y."/>
            <person name="Zhang L."/>
            <person name="Carpita N.C."/>
            <person name="Freeling M."/>
            <person name="Gingle A.R."/>
            <person name="Hash C.T."/>
            <person name="Keller B."/>
            <person name="Klein P."/>
            <person name="Kresovich S."/>
            <person name="McCann M.C."/>
            <person name="Ming R."/>
            <person name="Peterson D.G."/>
            <person name="Mehboob-ur-Rahman"/>
            <person name="Ware D."/>
            <person name="Westhoff P."/>
            <person name="Mayer K.F."/>
            <person name="Messing J."/>
            <person name="Rokhsar D.S."/>
        </authorList>
    </citation>
    <scope>NUCLEOTIDE SEQUENCE [LARGE SCALE GENOMIC DNA]</scope>
    <source>
        <strain evidence="3">cv. BTx623</strain>
    </source>
</reference>
<dbReference type="Proteomes" id="UP000000768">
    <property type="component" value="Chromosome 8"/>
</dbReference>
<feature type="compositionally biased region" description="Gly residues" evidence="1">
    <location>
        <begin position="35"/>
        <end position="47"/>
    </location>
</feature>
<dbReference type="InParanoid" id="A0A1Z5R6K9"/>
<feature type="compositionally biased region" description="Basic residues" evidence="1">
    <location>
        <begin position="1"/>
        <end position="26"/>
    </location>
</feature>
<gene>
    <name evidence="2" type="ORF">SORBI_3008G138850</name>
</gene>
<evidence type="ECO:0000313" key="2">
    <source>
        <dbReference type="EMBL" id="OQU79404.1"/>
    </source>
</evidence>
<reference evidence="3" key="2">
    <citation type="journal article" date="2018" name="Plant J.">
        <title>The Sorghum bicolor reference genome: improved assembly, gene annotations, a transcriptome atlas, and signatures of genome organization.</title>
        <authorList>
            <person name="McCormick R.F."/>
            <person name="Truong S.K."/>
            <person name="Sreedasyam A."/>
            <person name="Jenkins J."/>
            <person name="Shu S."/>
            <person name="Sims D."/>
            <person name="Kennedy M."/>
            <person name="Amirebrahimi M."/>
            <person name="Weers B.D."/>
            <person name="McKinley B."/>
            <person name="Mattison A."/>
            <person name="Morishige D.T."/>
            <person name="Grimwood J."/>
            <person name="Schmutz J."/>
            <person name="Mullet J.E."/>
        </authorList>
    </citation>
    <scope>NUCLEOTIDE SEQUENCE [LARGE SCALE GENOMIC DNA]</scope>
    <source>
        <strain evidence="3">cv. BTx623</strain>
    </source>
</reference>